<protein>
    <recommendedName>
        <fullName evidence="1">NB-ARC domain-containing protein</fullName>
    </recommendedName>
</protein>
<dbReference type="GO" id="GO:0043531">
    <property type="term" value="F:ADP binding"/>
    <property type="evidence" value="ECO:0007669"/>
    <property type="project" value="InterPro"/>
</dbReference>
<dbReference type="EMBL" id="LR031874">
    <property type="protein sequence ID" value="VDD19711.1"/>
    <property type="molecule type" value="Genomic_DNA"/>
</dbReference>
<dbReference type="PRINTS" id="PR00364">
    <property type="entry name" value="DISEASERSIST"/>
</dbReference>
<organism evidence="2">
    <name type="scientific">Brassica oleracea</name>
    <name type="common">Wild cabbage</name>
    <dbReference type="NCBI Taxonomy" id="3712"/>
    <lineage>
        <taxon>Eukaryota</taxon>
        <taxon>Viridiplantae</taxon>
        <taxon>Streptophyta</taxon>
        <taxon>Embryophyta</taxon>
        <taxon>Tracheophyta</taxon>
        <taxon>Spermatophyta</taxon>
        <taxon>Magnoliopsida</taxon>
        <taxon>eudicotyledons</taxon>
        <taxon>Gunneridae</taxon>
        <taxon>Pentapetalae</taxon>
        <taxon>rosids</taxon>
        <taxon>malvids</taxon>
        <taxon>Brassicales</taxon>
        <taxon>Brassicaceae</taxon>
        <taxon>Brassiceae</taxon>
        <taxon>Brassica</taxon>
    </lineage>
</organism>
<dbReference type="InterPro" id="IPR044974">
    <property type="entry name" value="Disease_R_plants"/>
</dbReference>
<name>A0A3P6D9C9_BRAOL</name>
<gene>
    <name evidence="2" type="ORF">BOLC2T06861H</name>
</gene>
<accession>A0A3P6D9C9</accession>
<evidence type="ECO:0000259" key="1">
    <source>
        <dbReference type="Pfam" id="PF00931"/>
    </source>
</evidence>
<dbReference type="GO" id="GO:0006952">
    <property type="term" value="P:defense response"/>
    <property type="evidence" value="ECO:0007669"/>
    <property type="project" value="InterPro"/>
</dbReference>
<dbReference type="InterPro" id="IPR027417">
    <property type="entry name" value="P-loop_NTPase"/>
</dbReference>
<dbReference type="PANTHER" id="PTHR11017:SF543">
    <property type="entry name" value="TIR DOMAIN-CONTAINING PROTEIN"/>
    <property type="match status" value="1"/>
</dbReference>
<reference evidence="2" key="1">
    <citation type="submission" date="2018-11" db="EMBL/GenBank/DDBJ databases">
        <authorList>
            <consortium name="Genoscope - CEA"/>
            <person name="William W."/>
        </authorList>
    </citation>
    <scope>NUCLEOTIDE SEQUENCE</scope>
</reference>
<dbReference type="AlphaFoldDB" id="A0A3P6D9C9"/>
<dbReference type="PANTHER" id="PTHR11017">
    <property type="entry name" value="LEUCINE-RICH REPEAT-CONTAINING PROTEIN"/>
    <property type="match status" value="1"/>
</dbReference>
<sequence>MSCLFRASEADMISKIVMDVSNALPSTDFDHLVGIEAQVAKLKAMMCLESDEVKFVGIWGPAGIGKATIARALYNKVSRNFQLKFYRQPAWKRASNKMEFQKELLSGILDHRDMKITDKKEAILRLMHQRVLVVIDCVSSVELQALQKLVKWYLRFGSKVIVTNADLYTFTDNGIEQIYILKVVSLQYKVAYPSSEEALQIFSYAAFGKSSPPRGYLKHALSVVYIIRFHHAVEVTKLIDPFPLALKILGSALRGKSKEEWTLAPAKVNTCLVDTDIQKAIRFAHDEATHSSKNLSNTIYTLSVSDWDVEKGLQTLADMALISISGGEEIMMHDLVQSMSTKRLRWTR</sequence>
<dbReference type="InterPro" id="IPR002182">
    <property type="entry name" value="NB-ARC"/>
</dbReference>
<dbReference type="Gene3D" id="3.40.50.300">
    <property type="entry name" value="P-loop containing nucleotide triphosphate hydrolases"/>
    <property type="match status" value="1"/>
</dbReference>
<evidence type="ECO:0000313" key="2">
    <source>
        <dbReference type="EMBL" id="VDD19711.1"/>
    </source>
</evidence>
<dbReference type="Pfam" id="PF00931">
    <property type="entry name" value="NB-ARC"/>
    <property type="match status" value="1"/>
</dbReference>
<dbReference type="SUPFAM" id="SSF52540">
    <property type="entry name" value="P-loop containing nucleoside triphosphate hydrolases"/>
    <property type="match status" value="1"/>
</dbReference>
<proteinExistence type="predicted"/>
<feature type="domain" description="NB-ARC" evidence="1">
    <location>
        <begin position="38"/>
        <end position="164"/>
    </location>
</feature>